<feature type="region of interest" description="Disordered" evidence="1">
    <location>
        <begin position="1"/>
        <end position="152"/>
    </location>
</feature>
<reference evidence="2" key="1">
    <citation type="submission" date="2023-06" db="EMBL/GenBank/DDBJ databases">
        <title>Reference genome for the Northern bat (Eptesicus nilssonii), a most northern bat species.</title>
        <authorList>
            <person name="Laine V.N."/>
            <person name="Pulliainen A.T."/>
            <person name="Lilley T.M."/>
        </authorList>
    </citation>
    <scope>NUCLEOTIDE SEQUENCE</scope>
    <source>
        <strain evidence="2">BLF_Eptnil</strain>
        <tissue evidence="2">Kidney</tissue>
    </source>
</reference>
<dbReference type="AlphaFoldDB" id="A0AA40HWK9"/>
<organism evidence="2 3">
    <name type="scientific">Cnephaeus nilssonii</name>
    <name type="common">Northern bat</name>
    <name type="synonym">Eptesicus nilssonii</name>
    <dbReference type="NCBI Taxonomy" id="3371016"/>
    <lineage>
        <taxon>Eukaryota</taxon>
        <taxon>Metazoa</taxon>
        <taxon>Chordata</taxon>
        <taxon>Craniata</taxon>
        <taxon>Vertebrata</taxon>
        <taxon>Euteleostomi</taxon>
        <taxon>Mammalia</taxon>
        <taxon>Eutheria</taxon>
        <taxon>Laurasiatheria</taxon>
        <taxon>Chiroptera</taxon>
        <taxon>Yangochiroptera</taxon>
        <taxon>Vespertilionidae</taxon>
        <taxon>Cnephaeus</taxon>
    </lineage>
</organism>
<feature type="compositionally biased region" description="Basic and acidic residues" evidence="1">
    <location>
        <begin position="99"/>
        <end position="114"/>
    </location>
</feature>
<feature type="compositionally biased region" description="Basic and acidic residues" evidence="1">
    <location>
        <begin position="49"/>
        <end position="62"/>
    </location>
</feature>
<feature type="compositionally biased region" description="Basic and acidic residues" evidence="1">
    <location>
        <begin position="1"/>
        <end position="10"/>
    </location>
</feature>
<name>A0AA40HWK9_CNENI</name>
<protein>
    <submittedName>
        <fullName evidence="2">Uncharacterized protein</fullName>
    </submittedName>
</protein>
<keyword evidence="3" id="KW-1185">Reference proteome</keyword>
<feature type="compositionally biased region" description="Polar residues" evidence="1">
    <location>
        <begin position="22"/>
        <end position="36"/>
    </location>
</feature>
<evidence type="ECO:0000256" key="1">
    <source>
        <dbReference type="SAM" id="MobiDB-lite"/>
    </source>
</evidence>
<dbReference type="EMBL" id="JAULJE010000009">
    <property type="protein sequence ID" value="KAK1338710.1"/>
    <property type="molecule type" value="Genomic_DNA"/>
</dbReference>
<accession>A0AA40HWK9</accession>
<evidence type="ECO:0000313" key="3">
    <source>
        <dbReference type="Proteomes" id="UP001177744"/>
    </source>
</evidence>
<gene>
    <name evidence="2" type="ORF">QTO34_019367</name>
</gene>
<proteinExistence type="predicted"/>
<sequence>MELRPWDHVTGEQVGTPCKSDFANSLAQETSQQRLSTGPAAFPLAPLSSDHERASGLPEKVRAFLKRCKQDSSALHTGNAPPEGGGGEGSKSPPAIYKTKSEENIEEEKRDIRRAGKHRTEKPSREESDLETDSKGVLGPDTTSLKKWEVKM</sequence>
<evidence type="ECO:0000313" key="2">
    <source>
        <dbReference type="EMBL" id="KAK1338710.1"/>
    </source>
</evidence>
<dbReference type="Proteomes" id="UP001177744">
    <property type="component" value="Unassembled WGS sequence"/>
</dbReference>
<comment type="caution">
    <text evidence="2">The sequence shown here is derived from an EMBL/GenBank/DDBJ whole genome shotgun (WGS) entry which is preliminary data.</text>
</comment>